<organism evidence="2 3">
    <name type="scientific">Vigna angularis var. angularis</name>
    <dbReference type="NCBI Taxonomy" id="157739"/>
    <lineage>
        <taxon>Eukaryota</taxon>
        <taxon>Viridiplantae</taxon>
        <taxon>Streptophyta</taxon>
        <taxon>Embryophyta</taxon>
        <taxon>Tracheophyta</taxon>
        <taxon>Spermatophyta</taxon>
        <taxon>Magnoliopsida</taxon>
        <taxon>eudicotyledons</taxon>
        <taxon>Gunneridae</taxon>
        <taxon>Pentapetalae</taxon>
        <taxon>rosids</taxon>
        <taxon>fabids</taxon>
        <taxon>Fabales</taxon>
        <taxon>Fabaceae</taxon>
        <taxon>Papilionoideae</taxon>
        <taxon>50 kb inversion clade</taxon>
        <taxon>NPAAA clade</taxon>
        <taxon>indigoferoid/millettioid clade</taxon>
        <taxon>Phaseoleae</taxon>
        <taxon>Vigna</taxon>
    </lineage>
</organism>
<name>A0A0S3RUM8_PHAAN</name>
<dbReference type="Proteomes" id="UP000291084">
    <property type="component" value="Chromosome 4"/>
</dbReference>
<dbReference type="EMBL" id="AP015037">
    <property type="protein sequence ID" value="BAT84290.1"/>
    <property type="molecule type" value="Genomic_DNA"/>
</dbReference>
<evidence type="ECO:0000256" key="1">
    <source>
        <dbReference type="SAM" id="Phobius"/>
    </source>
</evidence>
<proteinExistence type="predicted"/>
<feature type="transmembrane region" description="Helical" evidence="1">
    <location>
        <begin position="7"/>
        <end position="27"/>
    </location>
</feature>
<dbReference type="AlphaFoldDB" id="A0A0S3RUM8"/>
<protein>
    <submittedName>
        <fullName evidence="2">Uncharacterized protein</fullName>
    </submittedName>
</protein>
<keyword evidence="3" id="KW-1185">Reference proteome</keyword>
<evidence type="ECO:0000313" key="3">
    <source>
        <dbReference type="Proteomes" id="UP000291084"/>
    </source>
</evidence>
<gene>
    <name evidence="2" type="primary">Vigan.04G161400</name>
    <name evidence="2" type="ORF">VIGAN_04161400</name>
</gene>
<keyword evidence="1" id="KW-1133">Transmembrane helix</keyword>
<sequence length="94" mass="11086">KCTTSRLLMDYAISDYFILLIFGCLNVESEVEFFFLGIIFHPLSYLFPKFTFESILKGSRMISYTRQSLYALGEEIWEKSIFGREGYLLPLCKW</sequence>
<evidence type="ECO:0000313" key="2">
    <source>
        <dbReference type="EMBL" id="BAT84290.1"/>
    </source>
</evidence>
<feature type="non-terminal residue" evidence="2">
    <location>
        <position position="1"/>
    </location>
</feature>
<keyword evidence="1" id="KW-0812">Transmembrane</keyword>
<keyword evidence="1" id="KW-0472">Membrane</keyword>
<feature type="transmembrane region" description="Helical" evidence="1">
    <location>
        <begin position="33"/>
        <end position="52"/>
    </location>
</feature>
<accession>A0A0S3RUM8</accession>
<reference evidence="2 3" key="1">
    <citation type="journal article" date="2015" name="Sci. Rep.">
        <title>The power of single molecule real-time sequencing technology in the de novo assembly of a eukaryotic genome.</title>
        <authorList>
            <person name="Sakai H."/>
            <person name="Naito K."/>
            <person name="Ogiso-Tanaka E."/>
            <person name="Takahashi Y."/>
            <person name="Iseki K."/>
            <person name="Muto C."/>
            <person name="Satou K."/>
            <person name="Teruya K."/>
            <person name="Shiroma A."/>
            <person name="Shimoji M."/>
            <person name="Hirano T."/>
            <person name="Itoh T."/>
            <person name="Kaga A."/>
            <person name="Tomooka N."/>
        </authorList>
    </citation>
    <scope>NUCLEOTIDE SEQUENCE [LARGE SCALE GENOMIC DNA]</scope>
    <source>
        <strain evidence="3">cv. Shumari</strain>
    </source>
</reference>